<dbReference type="PRINTS" id="PR01217">
    <property type="entry name" value="PRICHEXTENSN"/>
</dbReference>
<gene>
    <name evidence="3" type="ORF">QLQ15_03365</name>
</gene>
<accession>A0ABT6XCS2</accession>
<dbReference type="SUPFAM" id="SSF51126">
    <property type="entry name" value="Pectin lyase-like"/>
    <property type="match status" value="1"/>
</dbReference>
<feature type="domain" description="Autotransporter" evidence="2">
    <location>
        <begin position="852"/>
        <end position="1138"/>
    </location>
</feature>
<dbReference type="SUPFAM" id="SSF103515">
    <property type="entry name" value="Autotransporter"/>
    <property type="match status" value="1"/>
</dbReference>
<reference evidence="3 4" key="1">
    <citation type="submission" date="2023-05" db="EMBL/GenBank/DDBJ databases">
        <title>Lysobacter sp. strain LF1 Genome sequencing and assembly.</title>
        <authorList>
            <person name="Jung Y."/>
        </authorList>
    </citation>
    <scope>NUCLEOTIDE SEQUENCE [LARGE SCALE GENOMIC DNA]</scope>
    <source>
        <strain evidence="3 4">LF1</strain>
    </source>
</reference>
<dbReference type="InterPro" id="IPR011050">
    <property type="entry name" value="Pectin_lyase_fold/virulence"/>
</dbReference>
<dbReference type="InterPro" id="IPR043990">
    <property type="entry name" value="AC_1"/>
</dbReference>
<dbReference type="Proteomes" id="UP001321580">
    <property type="component" value="Unassembled WGS sequence"/>
</dbReference>
<dbReference type="Pfam" id="PF03797">
    <property type="entry name" value="Autotransporter"/>
    <property type="match status" value="1"/>
</dbReference>
<dbReference type="SMART" id="SM00869">
    <property type="entry name" value="Autotransporter"/>
    <property type="match status" value="1"/>
</dbReference>
<dbReference type="Gene3D" id="2.160.20.20">
    <property type="match status" value="1"/>
</dbReference>
<evidence type="ECO:0000313" key="3">
    <source>
        <dbReference type="EMBL" id="MDI9237942.1"/>
    </source>
</evidence>
<evidence type="ECO:0000256" key="1">
    <source>
        <dbReference type="SAM" id="MobiDB-lite"/>
    </source>
</evidence>
<proteinExistence type="predicted"/>
<dbReference type="InterPro" id="IPR036709">
    <property type="entry name" value="Autotransporte_beta_dom_sf"/>
</dbReference>
<comment type="caution">
    <text evidence="3">The sequence shown here is derived from an EMBL/GenBank/DDBJ whole genome shotgun (WGS) entry which is preliminary data.</text>
</comment>
<evidence type="ECO:0000259" key="2">
    <source>
        <dbReference type="PROSITE" id="PS51208"/>
    </source>
</evidence>
<dbReference type="Gene3D" id="2.40.128.130">
    <property type="entry name" value="Autotransporter beta-domain"/>
    <property type="match status" value="1"/>
</dbReference>
<dbReference type="CDD" id="cd01344">
    <property type="entry name" value="PL2_Passenger_AT"/>
    <property type="match status" value="1"/>
</dbReference>
<dbReference type="EMBL" id="JASGBI010000001">
    <property type="protein sequence ID" value="MDI9237942.1"/>
    <property type="molecule type" value="Genomic_DNA"/>
</dbReference>
<feature type="compositionally biased region" description="Pro residues" evidence="1">
    <location>
        <begin position="746"/>
        <end position="760"/>
    </location>
</feature>
<sequence>MHRARSAHAALRSRRSRLYLVLRSALLLAAHGSIPICAYAQDFGPGTISPLLISSGTPRLVGNTTITATGGTHTVEVTGGTLTVDTQAVSPGAIVLQPFNGNGLFANGGTILVLNGVNVFPSNGGHAVVANGSASSITLNAGQLGTAGVGSGLVAIGGARISATSTTINNVATAGTTISAGHGAIAESGGQITLGAGNSISTAAINSVALGASGANSLVQLTSPTVLPITLNGRSAMGIYMHDGGLVQTVANTQFLMNGTNSVGVSVDNTNVPAGTLGSGLTVTFATAPISEQAGGTGLAAFNNGAISLDTFKVAGPGAAIGVWARAGSTVTLTGASSIDIQSAFNGSYYTLTSANLATVNGPVGSTFSVTGATPNAGLRTDGGRIVSTGTIINVSSANSYGAWTSINTGGPGTIDLTNNTITTTGANDSALFAGSNGTITGRDSRLTTNNGAAAMQVYTFTGPGSIDLTNTVVTATGADTVGLYSANFMSSGINRVDLSGGSLTSDDVAMLGTGPSNVFVDSGATVTSPTWMMYAYTSASFGPTQPTVLQVFADDATLEGAAGADTRSIGNLELANGSHWTGEAYYLTNAGIDATSVWTVPLDSLLTSQLRNAGRIEFTAPQGGVFKDVWTREYVASGGTLAVNTYLGTDGSPSDRLVLYNGGSATGQGLLEVANAGGPGDVTSGNGILVVQAIEGATTAVGLLALSRRVIAGPYEYTLERGSVDADSPHNWYLRSSLDCSGPNAPVPPCPGPNPPDPPPDPDPDPPDPPPSPPDPPPDPPPIPDPPAPPPEPPVPPLPPFPPPIPAYRAEVSLYGALAPTALQYGKSLLDTLHERVGEQEQLRGRADLDEADRIDGFWGRLMYVDGEKDAERGGVYGRGPQYDYQFAAVQLGVDLRRHLDDDGNRTHTGIYGAIGVAETQVQHIFANLAGDIHIDGYTLGGYWTRYTEREAYIDTVLQATWYDAQAVSASHDVKLSTEGWGLAASVEGGYPFRLRHDWIIEPQAQLIYGWLDLEDASDVAAEVRFEDTESLIGRLSARLHRTWSNDDDPVRVLDRTGWLRLSAWYDFKGDATTEFSARRGFVPFHSDMGGGWWELEAGFTGDMDRNRFIYANVGYQLGFDDDRRSWEAKLGFRANW</sequence>
<organism evidence="3 4">
    <name type="scientific">Lysobacter stagni</name>
    <dbReference type="NCBI Taxonomy" id="3045172"/>
    <lineage>
        <taxon>Bacteria</taxon>
        <taxon>Pseudomonadati</taxon>
        <taxon>Pseudomonadota</taxon>
        <taxon>Gammaproteobacteria</taxon>
        <taxon>Lysobacterales</taxon>
        <taxon>Lysobacteraceae</taxon>
        <taxon>Lysobacter</taxon>
    </lineage>
</organism>
<dbReference type="InterPro" id="IPR012332">
    <property type="entry name" value="Autotransporter_pectin_lyase_C"/>
</dbReference>
<name>A0ABT6XCS2_9GAMM</name>
<protein>
    <submittedName>
        <fullName evidence="3">Autotransporter outer membrane beta-barrel domain-containing protein</fullName>
    </submittedName>
</protein>
<dbReference type="InterPro" id="IPR006315">
    <property type="entry name" value="OM_autotransptr_brl_dom"/>
</dbReference>
<dbReference type="PROSITE" id="PS51208">
    <property type="entry name" value="AUTOTRANSPORTER"/>
    <property type="match status" value="1"/>
</dbReference>
<feature type="region of interest" description="Disordered" evidence="1">
    <location>
        <begin position="744"/>
        <end position="803"/>
    </location>
</feature>
<dbReference type="RefSeq" id="WP_283211436.1">
    <property type="nucleotide sequence ID" value="NZ_JASGBI010000001.1"/>
</dbReference>
<evidence type="ECO:0000313" key="4">
    <source>
        <dbReference type="Proteomes" id="UP001321580"/>
    </source>
</evidence>
<dbReference type="NCBIfam" id="TIGR01414">
    <property type="entry name" value="autotrans_barl"/>
    <property type="match status" value="1"/>
</dbReference>
<feature type="compositionally biased region" description="Pro residues" evidence="1">
    <location>
        <begin position="768"/>
        <end position="803"/>
    </location>
</feature>
<dbReference type="InterPro" id="IPR005546">
    <property type="entry name" value="Autotransporte_beta"/>
</dbReference>
<dbReference type="Pfam" id="PF18883">
    <property type="entry name" value="AC_1"/>
    <property type="match status" value="1"/>
</dbReference>
<keyword evidence="4" id="KW-1185">Reference proteome</keyword>